<proteinExistence type="predicted"/>
<dbReference type="SMART" id="SM00295">
    <property type="entry name" value="B41"/>
    <property type="match status" value="1"/>
</dbReference>
<dbReference type="InterPro" id="IPR019749">
    <property type="entry name" value="Band_41_domain"/>
</dbReference>
<dbReference type="Proteomes" id="UP001209878">
    <property type="component" value="Unassembled WGS sequence"/>
</dbReference>
<dbReference type="CDD" id="cd14473">
    <property type="entry name" value="FERM_B-lobe"/>
    <property type="match status" value="1"/>
</dbReference>
<dbReference type="SUPFAM" id="SSF47031">
    <property type="entry name" value="Second domain of FERM"/>
    <property type="match status" value="1"/>
</dbReference>
<dbReference type="PANTHER" id="PTHR22903:SF8">
    <property type="entry name" value="MAX-1A"/>
    <property type="match status" value="1"/>
</dbReference>
<dbReference type="InterPro" id="IPR035963">
    <property type="entry name" value="FERM_2"/>
</dbReference>
<sequence>MRDCGLSGFSLFTDDPAGQELEHCLKGHLKLCDVISKWEQAFLHHASQRGRPDTSRTVKLIYKNRLYFKSSSRLETEKERLLLCYQVNEEILHARFPISYELAVELTALMAQIELGDLRGVSEVTSSSPTAGETPHRPTADPALQLVPQVVEKFLPSRYWEDNTNAQDIRLLHHKVQEKWVSLRGRSLADCVRIYLTVARKWPFFGSKLFHLKVKQVGGEGESVWLAIQEDGLSVLEYPTLVSVLSKCLYCLTLGVPNTS</sequence>
<reference evidence="3" key="1">
    <citation type="journal article" date="2023" name="Mol. Biol. Evol.">
        <title>Third-Generation Sequencing Reveals the Adaptive Role of the Epigenome in Three Deep-Sea Polychaetes.</title>
        <authorList>
            <person name="Perez M."/>
            <person name="Aroh O."/>
            <person name="Sun Y."/>
            <person name="Lan Y."/>
            <person name="Juniper S.K."/>
            <person name="Young C.R."/>
            <person name="Angers B."/>
            <person name="Qian P.Y."/>
        </authorList>
    </citation>
    <scope>NUCLEOTIDE SEQUENCE</scope>
    <source>
        <strain evidence="3">R07B-5</strain>
    </source>
</reference>
<dbReference type="Gene3D" id="1.20.80.10">
    <property type="match status" value="1"/>
</dbReference>
<dbReference type="PROSITE" id="PS50057">
    <property type="entry name" value="FERM_3"/>
    <property type="match status" value="1"/>
</dbReference>
<evidence type="ECO:0000313" key="4">
    <source>
        <dbReference type="Proteomes" id="UP001209878"/>
    </source>
</evidence>
<gene>
    <name evidence="3" type="ORF">NP493_1378g00009</name>
</gene>
<evidence type="ECO:0000256" key="1">
    <source>
        <dbReference type="ARBA" id="ARBA00022737"/>
    </source>
</evidence>
<feature type="domain" description="FERM" evidence="2">
    <location>
        <begin position="1"/>
        <end position="260"/>
    </location>
</feature>
<evidence type="ECO:0000313" key="3">
    <source>
        <dbReference type="EMBL" id="KAK2165193.1"/>
    </source>
</evidence>
<name>A0AAD9K720_RIDPI</name>
<comment type="caution">
    <text evidence="3">The sequence shown here is derived from an EMBL/GenBank/DDBJ whole genome shotgun (WGS) entry which is preliminary data.</text>
</comment>
<protein>
    <recommendedName>
        <fullName evidence="2">FERM domain-containing protein</fullName>
    </recommendedName>
</protein>
<dbReference type="Pfam" id="PF00373">
    <property type="entry name" value="FERM_M"/>
    <property type="match status" value="1"/>
</dbReference>
<accession>A0AAD9K720</accession>
<organism evidence="3 4">
    <name type="scientific">Ridgeia piscesae</name>
    <name type="common">Tubeworm</name>
    <dbReference type="NCBI Taxonomy" id="27915"/>
    <lineage>
        <taxon>Eukaryota</taxon>
        <taxon>Metazoa</taxon>
        <taxon>Spiralia</taxon>
        <taxon>Lophotrochozoa</taxon>
        <taxon>Annelida</taxon>
        <taxon>Polychaeta</taxon>
        <taxon>Sedentaria</taxon>
        <taxon>Canalipalpata</taxon>
        <taxon>Sabellida</taxon>
        <taxon>Siboglinidae</taxon>
        <taxon>Ridgeia</taxon>
    </lineage>
</organism>
<dbReference type="AlphaFoldDB" id="A0AAD9K720"/>
<dbReference type="PANTHER" id="PTHR22903">
    <property type="entry name" value="PLEKHH PROTEIN"/>
    <property type="match status" value="1"/>
</dbReference>
<dbReference type="EMBL" id="JAODUO010001375">
    <property type="protein sequence ID" value="KAK2165193.1"/>
    <property type="molecule type" value="Genomic_DNA"/>
</dbReference>
<dbReference type="InterPro" id="IPR019748">
    <property type="entry name" value="FERM_central"/>
</dbReference>
<dbReference type="InterPro" id="IPR014352">
    <property type="entry name" value="FERM/acyl-CoA-bd_prot_sf"/>
</dbReference>
<keyword evidence="1" id="KW-0677">Repeat</keyword>
<dbReference type="InterPro" id="IPR000299">
    <property type="entry name" value="FERM_domain"/>
</dbReference>
<keyword evidence="4" id="KW-1185">Reference proteome</keyword>
<evidence type="ECO:0000259" key="2">
    <source>
        <dbReference type="PROSITE" id="PS50057"/>
    </source>
</evidence>